<gene>
    <name evidence="2" type="ORF">N479_08760</name>
</gene>
<dbReference type="PATRIC" id="fig|1129367.4.peg.1525"/>
<feature type="transmembrane region" description="Helical" evidence="1">
    <location>
        <begin position="7"/>
        <end position="28"/>
    </location>
</feature>
<organism evidence="2 3">
    <name type="scientific">Pseudoalteromonas luteoviolacea S4054</name>
    <dbReference type="NCBI Taxonomy" id="1129367"/>
    <lineage>
        <taxon>Bacteria</taxon>
        <taxon>Pseudomonadati</taxon>
        <taxon>Pseudomonadota</taxon>
        <taxon>Gammaproteobacteria</taxon>
        <taxon>Alteromonadales</taxon>
        <taxon>Pseudoalteromonadaceae</taxon>
        <taxon>Pseudoalteromonas</taxon>
    </lineage>
</organism>
<proteinExistence type="predicted"/>
<feature type="transmembrane region" description="Helical" evidence="1">
    <location>
        <begin position="34"/>
        <end position="51"/>
    </location>
</feature>
<keyword evidence="1" id="KW-0472">Membrane</keyword>
<dbReference type="EMBL" id="AUXW01000136">
    <property type="protein sequence ID" value="KKE84504.1"/>
    <property type="molecule type" value="Genomic_DNA"/>
</dbReference>
<keyword evidence="1" id="KW-0812">Transmembrane</keyword>
<evidence type="ECO:0000313" key="3">
    <source>
        <dbReference type="Proteomes" id="UP000033434"/>
    </source>
</evidence>
<dbReference type="Proteomes" id="UP000033434">
    <property type="component" value="Unassembled WGS sequence"/>
</dbReference>
<accession>A0A0F6AGI4</accession>
<name>A0A0F6AGI4_9GAMM</name>
<protein>
    <submittedName>
        <fullName evidence="2">Uncharacterized protein</fullName>
    </submittedName>
</protein>
<keyword evidence="1" id="KW-1133">Transmembrane helix</keyword>
<comment type="caution">
    <text evidence="2">The sequence shown here is derived from an EMBL/GenBank/DDBJ whole genome shotgun (WGS) entry which is preliminary data.</text>
</comment>
<sequence>MGVKYSVIRFFSATIVMGSFLLLLPSFVPGAMSVLAYYLSICVLATSIYMVKFGQIWCFKMTAFFVSLGTFFINDYLRLFESALSSTWATKMALYTLLIVSVLIGISRIKLKSRAHCKDV</sequence>
<dbReference type="AlphaFoldDB" id="A0A0F6AGI4"/>
<evidence type="ECO:0000313" key="2">
    <source>
        <dbReference type="EMBL" id="KKE84504.1"/>
    </source>
</evidence>
<feature type="transmembrane region" description="Helical" evidence="1">
    <location>
        <begin position="92"/>
        <end position="111"/>
    </location>
</feature>
<reference evidence="2 3" key="1">
    <citation type="journal article" date="2015" name="BMC Genomics">
        <title>Genome mining reveals unlocked bioactive potential of marine Gram-negative bacteria.</title>
        <authorList>
            <person name="Machado H."/>
            <person name="Sonnenschein E.C."/>
            <person name="Melchiorsen J."/>
            <person name="Gram L."/>
        </authorList>
    </citation>
    <scope>NUCLEOTIDE SEQUENCE [LARGE SCALE GENOMIC DNA]</scope>
    <source>
        <strain evidence="2 3">S4054</strain>
    </source>
</reference>
<evidence type="ECO:0000256" key="1">
    <source>
        <dbReference type="SAM" id="Phobius"/>
    </source>
</evidence>